<proteinExistence type="predicted"/>
<dbReference type="Gene3D" id="3.30.750.140">
    <property type="match status" value="1"/>
</dbReference>
<reference evidence="4" key="1">
    <citation type="submission" date="2016-10" db="EMBL/GenBank/DDBJ databases">
        <authorList>
            <person name="Varghese N."/>
        </authorList>
    </citation>
    <scope>NUCLEOTIDE SEQUENCE [LARGE SCALE GENOMIC DNA]</scope>
    <source>
        <strain evidence="4">Nsp8</strain>
    </source>
</reference>
<evidence type="ECO:0000259" key="2">
    <source>
        <dbReference type="Pfam" id="PF02120"/>
    </source>
</evidence>
<dbReference type="EMBL" id="FOVJ01000001">
    <property type="protein sequence ID" value="SFN34441.1"/>
    <property type="molecule type" value="Genomic_DNA"/>
</dbReference>
<evidence type="ECO:0000256" key="1">
    <source>
        <dbReference type="SAM" id="MobiDB-lite"/>
    </source>
</evidence>
<accession>A0A1I4Y8S0</accession>
<dbReference type="InterPro" id="IPR038610">
    <property type="entry name" value="FliK-like_C_sf"/>
</dbReference>
<sequence length="355" mass="37516">MAALNALNAIVSARPSGSSAHRQASYAFLTALQPGQQLRARVQAGFSNGEFSVALDTPDMAENPLMHMKLPTGTRPGDALNLIFVSRHPRPAFMLMTSTSSPTAISVPLSETGRFISGLLGHSAFPNSRATLSGTIPLLSAPPADGVQLARNLAGALGFSGLFYESHQAQWVAGSRLLGDLLLEPQAPLSGLRPRLADTNAQASGSNTPGMRRDIATDGHAPVHPDALDLVRQQLDVFETRQISWQGLAWPGQPIEWEVAEEKRSAPAESDEPDESGQAQAAWQTRLNLALPNLGQISASLRLDAHGVEVRLIAEEPVTAFMLRAGAAPLVSGLESAGIKLLGIGVDLDEEDGAK</sequence>
<dbReference type="RefSeq" id="WP_074794352.1">
    <property type="nucleotide sequence ID" value="NZ_FOVJ01000001.1"/>
</dbReference>
<keyword evidence="4" id="KW-1185">Reference proteome</keyword>
<dbReference type="OrthoDB" id="5296742at2"/>
<dbReference type="AlphaFoldDB" id="A0A1I4Y8S0"/>
<feature type="region of interest" description="Disordered" evidence="1">
    <location>
        <begin position="261"/>
        <end position="280"/>
    </location>
</feature>
<name>A0A1I4Y8S0_9PROT</name>
<dbReference type="Proteomes" id="UP000183107">
    <property type="component" value="Unassembled WGS sequence"/>
</dbReference>
<protein>
    <submittedName>
        <fullName evidence="3">Hook-length control protein FliK</fullName>
    </submittedName>
</protein>
<organism evidence="3 4">
    <name type="scientific">Nitrosospira briensis</name>
    <dbReference type="NCBI Taxonomy" id="35799"/>
    <lineage>
        <taxon>Bacteria</taxon>
        <taxon>Pseudomonadati</taxon>
        <taxon>Pseudomonadota</taxon>
        <taxon>Betaproteobacteria</taxon>
        <taxon>Nitrosomonadales</taxon>
        <taxon>Nitrosomonadaceae</taxon>
        <taxon>Nitrosospira</taxon>
    </lineage>
</organism>
<dbReference type="Pfam" id="PF02120">
    <property type="entry name" value="Flg_hook"/>
    <property type="match status" value="1"/>
</dbReference>
<evidence type="ECO:0000313" key="3">
    <source>
        <dbReference type="EMBL" id="SFN34441.1"/>
    </source>
</evidence>
<gene>
    <name evidence="3" type="ORF">SAMN05216386_0573</name>
</gene>
<evidence type="ECO:0000313" key="4">
    <source>
        <dbReference type="Proteomes" id="UP000183107"/>
    </source>
</evidence>
<feature type="domain" description="Flagellar hook-length control protein-like C-terminal" evidence="2">
    <location>
        <begin position="278"/>
        <end position="352"/>
    </location>
</feature>
<dbReference type="InterPro" id="IPR021136">
    <property type="entry name" value="Flagellar_hook_control-like_C"/>
</dbReference>